<dbReference type="NCBIfam" id="NF001454">
    <property type="entry name" value="PRK00315.1"/>
    <property type="match status" value="1"/>
</dbReference>
<name>A0A7W6D3T3_9HYPH</name>
<keyword evidence="14" id="KW-1185">Reference proteome</keyword>
<evidence type="ECO:0000256" key="10">
    <source>
        <dbReference type="ARBA" id="ARBA00023136"/>
    </source>
</evidence>
<keyword evidence="5 11" id="KW-0547">Nucleotide-binding</keyword>
<comment type="subunit">
    <text evidence="11">The system is composed of three essential subunits: KdpA, KdpB and KdpC.</text>
</comment>
<dbReference type="GO" id="GO:0005524">
    <property type="term" value="F:ATP binding"/>
    <property type="evidence" value="ECO:0007669"/>
    <property type="project" value="UniProtKB-UniRule"/>
</dbReference>
<keyword evidence="6 11" id="KW-0067">ATP-binding</keyword>
<keyword evidence="3 11" id="KW-0633">Potassium transport</keyword>
<evidence type="ECO:0000256" key="6">
    <source>
        <dbReference type="ARBA" id="ARBA00022840"/>
    </source>
</evidence>
<dbReference type="EMBL" id="JACIDR010000004">
    <property type="protein sequence ID" value="MBB3974066.1"/>
    <property type="molecule type" value="Genomic_DNA"/>
</dbReference>
<evidence type="ECO:0000256" key="7">
    <source>
        <dbReference type="ARBA" id="ARBA00022958"/>
    </source>
</evidence>
<gene>
    <name evidence="11" type="primary">kdpC</name>
    <name evidence="13" type="ORF">GGR24_002743</name>
</gene>
<dbReference type="NCBIfam" id="TIGR00681">
    <property type="entry name" value="kdpC"/>
    <property type="match status" value="1"/>
</dbReference>
<evidence type="ECO:0000256" key="9">
    <source>
        <dbReference type="ARBA" id="ARBA00023065"/>
    </source>
</evidence>
<protein>
    <recommendedName>
        <fullName evidence="11">Potassium-transporting ATPase KdpC subunit</fullName>
    </recommendedName>
    <alternativeName>
        <fullName evidence="11">ATP phosphohydrolase [potassium-transporting] C chain</fullName>
    </alternativeName>
    <alternativeName>
        <fullName evidence="11">Potassium-binding and translocating subunit C</fullName>
    </alternativeName>
    <alternativeName>
        <fullName evidence="11">Potassium-translocating ATPase C chain</fullName>
    </alternativeName>
</protein>
<evidence type="ECO:0000256" key="11">
    <source>
        <dbReference type="HAMAP-Rule" id="MF_00276"/>
    </source>
</evidence>
<organism evidence="13 14">
    <name type="scientific">Hansschlegelia beijingensis</name>
    <dbReference type="NCBI Taxonomy" id="1133344"/>
    <lineage>
        <taxon>Bacteria</taxon>
        <taxon>Pseudomonadati</taxon>
        <taxon>Pseudomonadota</taxon>
        <taxon>Alphaproteobacteria</taxon>
        <taxon>Hyphomicrobiales</taxon>
        <taxon>Methylopilaceae</taxon>
        <taxon>Hansschlegelia</taxon>
    </lineage>
</organism>
<dbReference type="HAMAP" id="MF_00276">
    <property type="entry name" value="KdpC"/>
    <property type="match status" value="1"/>
</dbReference>
<evidence type="ECO:0000313" key="14">
    <source>
        <dbReference type="Proteomes" id="UP000528964"/>
    </source>
</evidence>
<evidence type="ECO:0000256" key="2">
    <source>
        <dbReference type="ARBA" id="ARBA00022475"/>
    </source>
</evidence>
<keyword evidence="1 11" id="KW-0813">Transport</keyword>
<dbReference type="GO" id="GO:0005886">
    <property type="term" value="C:plasma membrane"/>
    <property type="evidence" value="ECO:0007669"/>
    <property type="project" value="UniProtKB-SubCell"/>
</dbReference>
<keyword evidence="9 11" id="KW-0406">Ion transport</keyword>
<evidence type="ECO:0000256" key="12">
    <source>
        <dbReference type="SAM" id="MobiDB-lite"/>
    </source>
</evidence>
<keyword evidence="2 11" id="KW-1003">Cell membrane</keyword>
<dbReference type="Proteomes" id="UP000528964">
    <property type="component" value="Unassembled WGS sequence"/>
</dbReference>
<evidence type="ECO:0000256" key="8">
    <source>
        <dbReference type="ARBA" id="ARBA00022989"/>
    </source>
</evidence>
<keyword evidence="4 11" id="KW-0812">Transmembrane</keyword>
<comment type="subcellular location">
    <subcellularLocation>
        <location evidence="11">Cell membrane</location>
        <topology evidence="11">Single-pass membrane protein</topology>
    </subcellularLocation>
</comment>
<dbReference type="PANTHER" id="PTHR30042">
    <property type="entry name" value="POTASSIUM-TRANSPORTING ATPASE C CHAIN"/>
    <property type="match status" value="1"/>
</dbReference>
<reference evidence="13 14" key="1">
    <citation type="submission" date="2020-08" db="EMBL/GenBank/DDBJ databases">
        <title>Genomic Encyclopedia of Type Strains, Phase IV (KMG-IV): sequencing the most valuable type-strain genomes for metagenomic binning, comparative biology and taxonomic classification.</title>
        <authorList>
            <person name="Goeker M."/>
        </authorList>
    </citation>
    <scope>NUCLEOTIDE SEQUENCE [LARGE SCALE GENOMIC DNA]</scope>
    <source>
        <strain evidence="13 14">DSM 25481</strain>
    </source>
</reference>
<comment type="similarity">
    <text evidence="11">Belongs to the KdpC family.</text>
</comment>
<dbReference type="PIRSF" id="PIRSF001296">
    <property type="entry name" value="K_ATPase_KdpC"/>
    <property type="match status" value="1"/>
</dbReference>
<proteinExistence type="inferred from homology"/>
<comment type="caution">
    <text evidence="13">The sequence shown here is derived from an EMBL/GenBank/DDBJ whole genome shotgun (WGS) entry which is preliminary data.</text>
</comment>
<evidence type="ECO:0000256" key="1">
    <source>
        <dbReference type="ARBA" id="ARBA00022448"/>
    </source>
</evidence>
<dbReference type="PANTHER" id="PTHR30042:SF2">
    <property type="entry name" value="POTASSIUM-TRANSPORTING ATPASE KDPC SUBUNIT"/>
    <property type="match status" value="1"/>
</dbReference>
<dbReference type="InterPro" id="IPR003820">
    <property type="entry name" value="KdpC"/>
</dbReference>
<evidence type="ECO:0000313" key="13">
    <source>
        <dbReference type="EMBL" id="MBB3974066.1"/>
    </source>
</evidence>
<sequence length="193" mass="19874">MDTLMLAQLRPAIVLMALFTLLLGLAYPLAVTGVAQLAFPSAANGSMIERNGQLVGSALIGQAFASPRYFHGRPSAAGQNGYDASSSSGSNLGPTSKALAERIAGDVAKARSEDGLAGPVPADLVTASASGLDPDISPASAQAQAARVARERGLSEPQVRALVDRTVQKRLFGLIGEPRVNVLALNLALDELK</sequence>
<evidence type="ECO:0000256" key="4">
    <source>
        <dbReference type="ARBA" id="ARBA00022692"/>
    </source>
</evidence>
<evidence type="ECO:0000256" key="3">
    <source>
        <dbReference type="ARBA" id="ARBA00022538"/>
    </source>
</evidence>
<keyword evidence="10 11" id="KW-0472">Membrane</keyword>
<keyword evidence="7 11" id="KW-0630">Potassium</keyword>
<accession>A0A7W6D3T3</accession>
<dbReference type="AlphaFoldDB" id="A0A7W6D3T3"/>
<keyword evidence="8 11" id="KW-1133">Transmembrane helix</keyword>
<comment type="function">
    <text evidence="11">Part of the high-affinity ATP-driven potassium transport (or Kdp) system, which catalyzes the hydrolysis of ATP coupled with the electrogenic transport of potassium into the cytoplasm. This subunit acts as a catalytic chaperone that increases the ATP-binding affinity of the ATP-hydrolyzing subunit KdpB by the formation of a transient KdpB/KdpC/ATP ternary complex.</text>
</comment>
<dbReference type="GO" id="GO:0008556">
    <property type="term" value="F:P-type potassium transmembrane transporter activity"/>
    <property type="evidence" value="ECO:0007669"/>
    <property type="project" value="InterPro"/>
</dbReference>
<dbReference type="Pfam" id="PF02669">
    <property type="entry name" value="KdpC"/>
    <property type="match status" value="1"/>
</dbReference>
<evidence type="ECO:0000256" key="5">
    <source>
        <dbReference type="ARBA" id="ARBA00022741"/>
    </source>
</evidence>
<feature type="region of interest" description="Disordered" evidence="12">
    <location>
        <begin position="76"/>
        <end position="95"/>
    </location>
</feature>